<dbReference type="AlphaFoldDB" id="A0A916VJA7"/>
<sequence>MAARSLLPFSSPLLFASMSVFSALAFAQTPPALELYVDSETQQIFAEPGAGRVKLGTFQMVEPADAVTTVEPSTGLTQPEPAAEVAVGNNGLDVEGNNGFSMRLGGRMHADGSYSSDDNLLKRGTANDYEAVSGTEIRRGRLALRGTAYHDFDYIIEADFGGNKTSVKDLFLTYTGFDPLEITVGNQKHAMSMEIQESSNDIMFNERSLLSALTVPHFDRAIGVNLKSSGNDWSLQSGIYGDGMSSSGGGRDEGYGWGIRGTIAPINTEDRLVHLGANFGHREANEINSLSNSGSTAFRYETTNMSDLYLADTGALTNFESISLGIVEAAAKLGPLSIQSEYGQAKVDQVRVADLEFAAWYVQMGLSLTGESRVYRGSDGEFKRLRQNRLFAPAQGSWGAWELAVRLDQLDLEDGIVLGGRQRRASLNLNGYLNNNVRVLFGYSRAFDIENSPLTTLDGGEPEDIDILSVRTQWTF</sequence>
<proteinExistence type="predicted"/>
<dbReference type="Pfam" id="PF07396">
    <property type="entry name" value="Porin_O_P"/>
    <property type="match status" value="1"/>
</dbReference>
<comment type="caution">
    <text evidence="2">The sequence shown here is derived from an EMBL/GenBank/DDBJ whole genome shotgun (WGS) entry which is preliminary data.</text>
</comment>
<dbReference type="Gene3D" id="2.40.160.10">
    <property type="entry name" value="Porin"/>
    <property type="match status" value="1"/>
</dbReference>
<dbReference type="SUPFAM" id="SSF56935">
    <property type="entry name" value="Porins"/>
    <property type="match status" value="1"/>
</dbReference>
<name>A0A916VJA7_9GAMM</name>
<evidence type="ECO:0000256" key="1">
    <source>
        <dbReference type="SAM" id="SignalP"/>
    </source>
</evidence>
<feature type="chain" id="PRO_5036733316" evidence="1">
    <location>
        <begin position="28"/>
        <end position="476"/>
    </location>
</feature>
<dbReference type="InterPro" id="IPR010870">
    <property type="entry name" value="Porin_O/P"/>
</dbReference>
<feature type="signal peptide" evidence="1">
    <location>
        <begin position="1"/>
        <end position="27"/>
    </location>
</feature>
<evidence type="ECO:0000313" key="2">
    <source>
        <dbReference type="EMBL" id="GFZ80191.1"/>
    </source>
</evidence>
<dbReference type="EMBL" id="BMIY01000010">
    <property type="protein sequence ID" value="GFZ80191.1"/>
    <property type="molecule type" value="Genomic_DNA"/>
</dbReference>
<dbReference type="OrthoDB" id="9807854at2"/>
<accession>A0A916VJA7</accession>
<dbReference type="Proteomes" id="UP000627715">
    <property type="component" value="Unassembled WGS sequence"/>
</dbReference>
<keyword evidence="1" id="KW-0732">Signal</keyword>
<keyword evidence="3" id="KW-1185">Reference proteome</keyword>
<dbReference type="RefSeq" id="WP_082866392.1">
    <property type="nucleotide sequence ID" value="NZ_BMIY01000010.1"/>
</dbReference>
<protein>
    <submittedName>
        <fullName evidence="2">Porin</fullName>
    </submittedName>
</protein>
<organism evidence="2 3">
    <name type="scientific">Pseudohongiella nitratireducens</name>
    <dbReference type="NCBI Taxonomy" id="1768907"/>
    <lineage>
        <taxon>Bacteria</taxon>
        <taxon>Pseudomonadati</taxon>
        <taxon>Pseudomonadota</taxon>
        <taxon>Gammaproteobacteria</taxon>
        <taxon>Pseudomonadales</taxon>
        <taxon>Pseudohongiellaceae</taxon>
        <taxon>Pseudohongiella</taxon>
    </lineage>
</organism>
<gene>
    <name evidence="2" type="ORF">GCM10011403_24210</name>
</gene>
<reference evidence="2" key="2">
    <citation type="submission" date="2020-09" db="EMBL/GenBank/DDBJ databases">
        <authorList>
            <person name="Sun Q."/>
            <person name="Zhou Y."/>
        </authorList>
    </citation>
    <scope>NUCLEOTIDE SEQUENCE</scope>
    <source>
        <strain evidence="2">CGMCC 1.15425</strain>
    </source>
</reference>
<reference evidence="2" key="1">
    <citation type="journal article" date="2014" name="Int. J. Syst. Evol. Microbiol.">
        <title>Complete genome sequence of Corynebacterium casei LMG S-19264T (=DSM 44701T), isolated from a smear-ripened cheese.</title>
        <authorList>
            <consortium name="US DOE Joint Genome Institute (JGI-PGF)"/>
            <person name="Walter F."/>
            <person name="Albersmeier A."/>
            <person name="Kalinowski J."/>
            <person name="Ruckert C."/>
        </authorList>
    </citation>
    <scope>NUCLEOTIDE SEQUENCE</scope>
    <source>
        <strain evidence="2">CGMCC 1.15425</strain>
    </source>
</reference>
<dbReference type="InterPro" id="IPR023614">
    <property type="entry name" value="Porin_dom_sf"/>
</dbReference>
<evidence type="ECO:0000313" key="3">
    <source>
        <dbReference type="Proteomes" id="UP000627715"/>
    </source>
</evidence>